<name>A0AAX2ZGZ6_9FIRM</name>
<reference evidence="12 13" key="1">
    <citation type="journal article" date="2023" name="Int. J. Syst. Evol. Microbiol.">
        <title>Terrisporobacter hibernicus sp. nov., isolated from bovine faeces in Northern Ireland.</title>
        <authorList>
            <person name="Mitchell M."/>
            <person name="Nguyen S.V."/>
            <person name="Connor M."/>
            <person name="Fairley D.J."/>
            <person name="Donoghue O."/>
            <person name="Marshall H."/>
            <person name="Koolman L."/>
            <person name="McMullan G."/>
            <person name="Schaffer K.E."/>
            <person name="McGrath J.W."/>
            <person name="Fanning S."/>
        </authorList>
    </citation>
    <scope>NUCLEOTIDE SEQUENCE [LARGE SCALE GENOMIC DNA]</scope>
    <source>
        <strain evidence="12 13">MCA3</strain>
    </source>
</reference>
<dbReference type="AlphaFoldDB" id="A0AAX2ZGZ6"/>
<evidence type="ECO:0000256" key="11">
    <source>
        <dbReference type="SAM" id="Coils"/>
    </source>
</evidence>
<keyword evidence="9" id="KW-0472">Membrane</keyword>
<dbReference type="GO" id="GO:0015031">
    <property type="term" value="P:protein transport"/>
    <property type="evidence" value="ECO:0007669"/>
    <property type="project" value="UniProtKB-KW"/>
</dbReference>
<keyword evidence="6" id="KW-0145">Chemotaxis</keyword>
<dbReference type="Proteomes" id="UP001198983">
    <property type="component" value="Chromosome"/>
</dbReference>
<evidence type="ECO:0000256" key="1">
    <source>
        <dbReference type="ARBA" id="ARBA00004413"/>
    </source>
</evidence>
<dbReference type="KEGG" id="tem:JW646_03640"/>
<gene>
    <name evidence="12" type="primary">fliJ</name>
    <name evidence="12" type="ORF">JW646_03640</name>
</gene>
<proteinExistence type="inferred from homology"/>
<evidence type="ECO:0000313" key="12">
    <source>
        <dbReference type="EMBL" id="UEL48558.1"/>
    </source>
</evidence>
<dbReference type="EMBL" id="CP081135">
    <property type="protein sequence ID" value="UEL48558.1"/>
    <property type="molecule type" value="Genomic_DNA"/>
</dbReference>
<comment type="similarity">
    <text evidence="2">Belongs to the FliJ family.</text>
</comment>
<evidence type="ECO:0000256" key="8">
    <source>
        <dbReference type="ARBA" id="ARBA00022927"/>
    </source>
</evidence>
<dbReference type="Pfam" id="PF02050">
    <property type="entry name" value="FliJ"/>
    <property type="match status" value="1"/>
</dbReference>
<dbReference type="InterPro" id="IPR053716">
    <property type="entry name" value="Flag_assembly_chemotaxis_eff"/>
</dbReference>
<evidence type="ECO:0000256" key="2">
    <source>
        <dbReference type="ARBA" id="ARBA00010004"/>
    </source>
</evidence>
<sequence length="154" mass="18420">MKKFKFKLEKLLDINIKEEDESKLIYTQAQNEKRIVEKNLERLEENYKKYSDITRANDVISQKVTINYLSTLTQSIKLTDEKLKEEEKKVIEAQNDLIQKQIKRKSLEILKEKEMERVKKEEERIEQITNDEFALYAYIRKNVNVSQKGGKYGI</sequence>
<dbReference type="GO" id="GO:0005886">
    <property type="term" value="C:plasma membrane"/>
    <property type="evidence" value="ECO:0007669"/>
    <property type="project" value="UniProtKB-SubCell"/>
</dbReference>
<keyword evidence="7" id="KW-1005">Bacterial flagellum biogenesis</keyword>
<dbReference type="GO" id="GO:0009288">
    <property type="term" value="C:bacterial-type flagellum"/>
    <property type="evidence" value="ECO:0007669"/>
    <property type="project" value="InterPro"/>
</dbReference>
<organism evidence="12 13">
    <name type="scientific">Terrisporobacter hibernicus</name>
    <dbReference type="NCBI Taxonomy" id="2813371"/>
    <lineage>
        <taxon>Bacteria</taxon>
        <taxon>Bacillati</taxon>
        <taxon>Bacillota</taxon>
        <taxon>Clostridia</taxon>
        <taxon>Peptostreptococcales</taxon>
        <taxon>Peptostreptococcaceae</taxon>
        <taxon>Terrisporobacter</taxon>
    </lineage>
</organism>
<keyword evidence="5" id="KW-1003">Cell membrane</keyword>
<feature type="coiled-coil region" evidence="11">
    <location>
        <begin position="26"/>
        <end position="131"/>
    </location>
</feature>
<evidence type="ECO:0000256" key="5">
    <source>
        <dbReference type="ARBA" id="ARBA00022475"/>
    </source>
</evidence>
<keyword evidence="8" id="KW-0653">Protein transport</keyword>
<keyword evidence="4" id="KW-0813">Transport</keyword>
<keyword evidence="12" id="KW-0282">Flagellum</keyword>
<dbReference type="GO" id="GO:0006935">
    <property type="term" value="P:chemotaxis"/>
    <property type="evidence" value="ECO:0007669"/>
    <property type="project" value="UniProtKB-KW"/>
</dbReference>
<evidence type="ECO:0000256" key="9">
    <source>
        <dbReference type="ARBA" id="ARBA00023136"/>
    </source>
</evidence>
<dbReference type="NCBIfam" id="TIGR02473">
    <property type="entry name" value="flagell_FliJ"/>
    <property type="match status" value="1"/>
</dbReference>
<evidence type="ECO:0000256" key="3">
    <source>
        <dbReference type="ARBA" id="ARBA00020392"/>
    </source>
</evidence>
<accession>A0AAX2ZGZ6</accession>
<keyword evidence="12" id="KW-0969">Cilium</keyword>
<keyword evidence="12" id="KW-0966">Cell projection</keyword>
<dbReference type="RefSeq" id="WP_074918575.1">
    <property type="nucleotide sequence ID" value="NZ_CP081135.1"/>
</dbReference>
<evidence type="ECO:0000256" key="7">
    <source>
        <dbReference type="ARBA" id="ARBA00022795"/>
    </source>
</evidence>
<keyword evidence="11" id="KW-0175">Coiled coil</keyword>
<protein>
    <recommendedName>
        <fullName evidence="3">Flagellar FliJ protein</fullName>
    </recommendedName>
</protein>
<dbReference type="Gene3D" id="1.10.287.1700">
    <property type="match status" value="1"/>
</dbReference>
<dbReference type="InterPro" id="IPR012823">
    <property type="entry name" value="Flagell_FliJ"/>
</dbReference>
<evidence type="ECO:0000256" key="6">
    <source>
        <dbReference type="ARBA" id="ARBA00022500"/>
    </source>
</evidence>
<evidence type="ECO:0000256" key="4">
    <source>
        <dbReference type="ARBA" id="ARBA00022448"/>
    </source>
</evidence>
<dbReference type="GO" id="GO:0044781">
    <property type="term" value="P:bacterial-type flagellum organization"/>
    <property type="evidence" value="ECO:0007669"/>
    <property type="project" value="UniProtKB-KW"/>
</dbReference>
<evidence type="ECO:0000313" key="13">
    <source>
        <dbReference type="Proteomes" id="UP001198983"/>
    </source>
</evidence>
<comment type="subcellular location">
    <subcellularLocation>
        <location evidence="1">Cell membrane</location>
        <topology evidence="1">Peripheral membrane protein</topology>
        <orientation evidence="1">Cytoplasmic side</orientation>
    </subcellularLocation>
</comment>
<keyword evidence="13" id="KW-1185">Reference proteome</keyword>
<dbReference type="GO" id="GO:0071973">
    <property type="term" value="P:bacterial-type flagellum-dependent cell motility"/>
    <property type="evidence" value="ECO:0007669"/>
    <property type="project" value="InterPro"/>
</dbReference>
<evidence type="ECO:0000256" key="10">
    <source>
        <dbReference type="ARBA" id="ARBA00023225"/>
    </source>
</evidence>
<keyword evidence="10" id="KW-1006">Bacterial flagellum protein export</keyword>